<evidence type="ECO:0000313" key="6">
    <source>
        <dbReference type="EMBL" id="MFD0763128.1"/>
    </source>
</evidence>
<evidence type="ECO:0000313" key="7">
    <source>
        <dbReference type="Proteomes" id="UP001597032"/>
    </source>
</evidence>
<comment type="caution">
    <text evidence="6">The sequence shown here is derived from an EMBL/GenBank/DDBJ whole genome shotgun (WGS) entry which is preliminary data.</text>
</comment>
<proteinExistence type="predicted"/>
<evidence type="ECO:0000259" key="5">
    <source>
        <dbReference type="Pfam" id="PF01814"/>
    </source>
</evidence>
<reference evidence="7" key="1">
    <citation type="journal article" date="2019" name="Int. J. Syst. Evol. Microbiol.">
        <title>The Global Catalogue of Microorganisms (GCM) 10K type strain sequencing project: providing services to taxonomists for standard genome sequencing and annotation.</title>
        <authorList>
            <consortium name="The Broad Institute Genomics Platform"/>
            <consortium name="The Broad Institute Genome Sequencing Center for Infectious Disease"/>
            <person name="Wu L."/>
            <person name="Ma J."/>
        </authorList>
    </citation>
    <scope>NUCLEOTIDE SEQUENCE [LARGE SCALE GENOMIC DNA]</scope>
    <source>
        <strain evidence="7">CCUG 60022</strain>
    </source>
</reference>
<dbReference type="NCBIfam" id="TIGR03652">
    <property type="entry name" value="FeS_repair_RIC"/>
    <property type="match status" value="1"/>
</dbReference>
<keyword evidence="7" id="KW-1185">Reference proteome</keyword>
<evidence type="ECO:0000256" key="3">
    <source>
        <dbReference type="ARBA" id="ARBA00022723"/>
    </source>
</evidence>
<evidence type="ECO:0000256" key="1">
    <source>
        <dbReference type="ARBA" id="ARBA00004496"/>
    </source>
</evidence>
<dbReference type="PANTHER" id="PTHR36438:SF1">
    <property type="entry name" value="IRON-SULFUR CLUSTER REPAIR PROTEIN YTFE"/>
    <property type="match status" value="1"/>
</dbReference>
<dbReference type="InterPro" id="IPR038062">
    <property type="entry name" value="ScdA-like_N_sf"/>
</dbReference>
<comment type="subcellular location">
    <subcellularLocation>
        <location evidence="1">Cytoplasm</location>
    </subcellularLocation>
</comment>
<keyword evidence="4" id="KW-0408">Iron</keyword>
<dbReference type="InterPro" id="IPR019903">
    <property type="entry name" value="RIC_family"/>
</dbReference>
<dbReference type="PANTHER" id="PTHR36438">
    <property type="entry name" value="IRON-SULFUR CLUSTER REPAIR PROTEIN YTFE"/>
    <property type="match status" value="1"/>
</dbReference>
<dbReference type="EMBL" id="JBHTIC010000020">
    <property type="protein sequence ID" value="MFD0763128.1"/>
    <property type="molecule type" value="Genomic_DNA"/>
</dbReference>
<accession>A0ABW2ZAW6</accession>
<sequence length="227" mass="25782">MLDIKNKTIAEIVSDDISTASVFKKYNLDFCCGGGKTVEKACIKANINVDEVINDLLSNTPKNDAPTLNFKDWNPEFLADYIVNVHHTYVKENLSIINEFSTKVASVHGHHAPETIEIDHLFTTLSNELISHLEKEETILFPAIKSKLKDPNFSYDKNVIAILEDEHDSAGTIVKKIQELSNNFTPPVWACNTFKALYHKLDEFINDLYQHIHLENNILFPKVKSLN</sequence>
<keyword evidence="3" id="KW-0479">Metal-binding</keyword>
<dbReference type="CDD" id="cd12108">
    <property type="entry name" value="Hr-like"/>
    <property type="match status" value="1"/>
</dbReference>
<keyword evidence="2" id="KW-0963">Cytoplasm</keyword>
<dbReference type="Proteomes" id="UP001597032">
    <property type="component" value="Unassembled WGS sequence"/>
</dbReference>
<evidence type="ECO:0000256" key="2">
    <source>
        <dbReference type="ARBA" id="ARBA00022490"/>
    </source>
</evidence>
<dbReference type="Pfam" id="PF01814">
    <property type="entry name" value="Hemerythrin"/>
    <property type="match status" value="1"/>
</dbReference>
<dbReference type="Gene3D" id="1.10.3910.10">
    <property type="entry name" value="SP0561-like"/>
    <property type="match status" value="1"/>
</dbReference>
<protein>
    <submittedName>
        <fullName evidence="6">Iron-sulfur cluster repair di-iron protein</fullName>
    </submittedName>
</protein>
<gene>
    <name evidence="6" type="primary">ric</name>
    <name evidence="6" type="ORF">ACFQZW_13645</name>
</gene>
<name>A0ABW2ZAW6_9FLAO</name>
<dbReference type="Gene3D" id="1.20.120.520">
    <property type="entry name" value="nmb1532 protein domain like"/>
    <property type="match status" value="1"/>
</dbReference>
<feature type="domain" description="Hemerythrin-like" evidence="5">
    <location>
        <begin position="82"/>
        <end position="223"/>
    </location>
</feature>
<dbReference type="InterPro" id="IPR012312">
    <property type="entry name" value="Hemerythrin-like"/>
</dbReference>
<dbReference type="Pfam" id="PF04405">
    <property type="entry name" value="ScdA_N"/>
    <property type="match status" value="1"/>
</dbReference>
<organism evidence="6 7">
    <name type="scientific">Lutibacter aestuarii</name>
    <dbReference type="NCBI Taxonomy" id="861111"/>
    <lineage>
        <taxon>Bacteria</taxon>
        <taxon>Pseudomonadati</taxon>
        <taxon>Bacteroidota</taxon>
        <taxon>Flavobacteriia</taxon>
        <taxon>Flavobacteriales</taxon>
        <taxon>Flavobacteriaceae</taxon>
        <taxon>Lutibacter</taxon>
    </lineage>
</organism>
<evidence type="ECO:0000256" key="4">
    <source>
        <dbReference type="ARBA" id="ARBA00023004"/>
    </source>
</evidence>
<dbReference type="RefSeq" id="WP_386783705.1">
    <property type="nucleotide sequence ID" value="NZ_JBHTIC010000020.1"/>
</dbReference>